<evidence type="ECO:0000313" key="1">
    <source>
        <dbReference type="EMBL" id="KAF7624649.1"/>
    </source>
</evidence>
<keyword evidence="2" id="KW-1185">Reference proteome</keyword>
<gene>
    <name evidence="1" type="ORF">Mgra_00010077</name>
</gene>
<organism evidence="1 2">
    <name type="scientific">Meloidogyne graminicola</name>
    <dbReference type="NCBI Taxonomy" id="189291"/>
    <lineage>
        <taxon>Eukaryota</taxon>
        <taxon>Metazoa</taxon>
        <taxon>Ecdysozoa</taxon>
        <taxon>Nematoda</taxon>
        <taxon>Chromadorea</taxon>
        <taxon>Rhabditida</taxon>
        <taxon>Tylenchina</taxon>
        <taxon>Tylenchomorpha</taxon>
        <taxon>Tylenchoidea</taxon>
        <taxon>Meloidogynidae</taxon>
        <taxon>Meloidogyninae</taxon>
        <taxon>Meloidogyne</taxon>
    </lineage>
</organism>
<sequence>MIKNGGNDVEDRSIVSKTRYFLTSVCSLLECVRQCNVTPSIVFILFFSESKEECLLQQFDDFKQINPIVKCKVKNRLSFFLYYTLYVILCRRVQMNIKLDLLIR</sequence>
<comment type="caution">
    <text evidence="1">The sequence shown here is derived from an EMBL/GenBank/DDBJ whole genome shotgun (WGS) entry which is preliminary data.</text>
</comment>
<dbReference type="EMBL" id="JABEBT010000217">
    <property type="protein sequence ID" value="KAF7624649.1"/>
    <property type="molecule type" value="Genomic_DNA"/>
</dbReference>
<dbReference type="AlphaFoldDB" id="A0A8S9Z7T0"/>
<evidence type="ECO:0000313" key="2">
    <source>
        <dbReference type="Proteomes" id="UP000605970"/>
    </source>
</evidence>
<protein>
    <submittedName>
        <fullName evidence="1">Uncharacterized protein</fullName>
    </submittedName>
</protein>
<reference evidence="1" key="1">
    <citation type="journal article" date="2020" name="Ecol. Evol.">
        <title>Genome structure and content of the rice root-knot nematode (Meloidogyne graminicola).</title>
        <authorList>
            <person name="Phan N.T."/>
            <person name="Danchin E.G.J."/>
            <person name="Klopp C."/>
            <person name="Perfus-Barbeoch L."/>
            <person name="Kozlowski D.K."/>
            <person name="Koutsovoulos G.D."/>
            <person name="Lopez-Roques C."/>
            <person name="Bouchez O."/>
            <person name="Zahm M."/>
            <person name="Besnard G."/>
            <person name="Bellafiore S."/>
        </authorList>
    </citation>
    <scope>NUCLEOTIDE SEQUENCE</scope>
    <source>
        <strain evidence="1">VN-18</strain>
    </source>
</reference>
<proteinExistence type="predicted"/>
<accession>A0A8S9Z7T0</accession>
<dbReference type="Proteomes" id="UP000605970">
    <property type="component" value="Unassembled WGS sequence"/>
</dbReference>
<name>A0A8S9Z7T0_9BILA</name>